<dbReference type="InterPro" id="IPR018800">
    <property type="entry name" value="PRCC"/>
</dbReference>
<feature type="region of interest" description="Disordered" evidence="1">
    <location>
        <begin position="1"/>
        <end position="28"/>
    </location>
</feature>
<feature type="region of interest" description="Disordered" evidence="1">
    <location>
        <begin position="91"/>
        <end position="129"/>
    </location>
</feature>
<organism evidence="2 3">
    <name type="scientific">Toxoplasma gondii VAND</name>
    <dbReference type="NCBI Taxonomy" id="933077"/>
    <lineage>
        <taxon>Eukaryota</taxon>
        <taxon>Sar</taxon>
        <taxon>Alveolata</taxon>
        <taxon>Apicomplexa</taxon>
        <taxon>Conoidasida</taxon>
        <taxon>Coccidia</taxon>
        <taxon>Eucoccidiorida</taxon>
        <taxon>Eimeriorina</taxon>
        <taxon>Sarcocystidae</taxon>
        <taxon>Toxoplasma</taxon>
    </lineage>
</organism>
<dbReference type="PANTHER" id="PTHR13621:SF2">
    <property type="entry name" value="PROLINE-RICH PROTEIN PRCC"/>
    <property type="match status" value="1"/>
</dbReference>
<dbReference type="EMBL" id="AEYJ02000073">
    <property type="protein sequence ID" value="KFH12976.1"/>
    <property type="molecule type" value="Genomic_DNA"/>
</dbReference>
<evidence type="ECO:0000313" key="2">
    <source>
        <dbReference type="EMBL" id="KFH12976.1"/>
    </source>
</evidence>
<feature type="region of interest" description="Disordered" evidence="1">
    <location>
        <begin position="178"/>
        <end position="268"/>
    </location>
</feature>
<feature type="compositionally biased region" description="Polar residues" evidence="1">
    <location>
        <begin position="107"/>
        <end position="116"/>
    </location>
</feature>
<reference evidence="2 3" key="1">
    <citation type="submission" date="2014-08" db="EMBL/GenBank/DDBJ databases">
        <authorList>
            <person name="Sibley D."/>
            <person name="Venepally P."/>
            <person name="Karamycheva S."/>
            <person name="Hadjithomas M."/>
            <person name="Khan A."/>
            <person name="Brunk B."/>
            <person name="Roos D."/>
            <person name="Caler E."/>
            <person name="Lorenzi H."/>
        </authorList>
    </citation>
    <scope>NUCLEOTIDE SEQUENCE [LARGE SCALE GENOMIC DNA]</scope>
    <source>
        <strain evidence="2 3">VAND</strain>
    </source>
</reference>
<dbReference type="GO" id="GO:0005634">
    <property type="term" value="C:nucleus"/>
    <property type="evidence" value="ECO:0007669"/>
    <property type="project" value="TreeGrafter"/>
</dbReference>
<comment type="caution">
    <text evidence="2">The sequence shown here is derived from an EMBL/GenBank/DDBJ whole genome shotgun (WGS) entry which is preliminary data.</text>
</comment>
<dbReference type="Pfam" id="PF10253">
    <property type="entry name" value="PRCC"/>
    <property type="match status" value="1"/>
</dbReference>
<feature type="region of interest" description="Disordered" evidence="1">
    <location>
        <begin position="281"/>
        <end position="339"/>
    </location>
</feature>
<dbReference type="PANTHER" id="PTHR13621">
    <property type="entry name" value="PROLINE-RICH PROTEIN PRCC"/>
    <property type="match status" value="1"/>
</dbReference>
<feature type="region of interest" description="Disordered" evidence="1">
    <location>
        <begin position="403"/>
        <end position="439"/>
    </location>
</feature>
<name>A0A086QK44_TOXGO</name>
<dbReference type="OrthoDB" id="206969at2759"/>
<evidence type="ECO:0000313" key="3">
    <source>
        <dbReference type="Proteomes" id="UP000028840"/>
    </source>
</evidence>
<gene>
    <name evidence="2" type="ORF">TGVAND_227270</name>
</gene>
<protein>
    <submittedName>
        <fullName evidence="2">Mitotic checkpoint prcc-carboxy-term protein</fullName>
    </submittedName>
</protein>
<feature type="compositionally biased region" description="Acidic residues" evidence="1">
    <location>
        <begin position="285"/>
        <end position="295"/>
    </location>
</feature>
<accession>A0A086QK44</accession>
<reference evidence="2 3" key="2">
    <citation type="journal article" date="2015" name="Eukaryot. Cell">
        <title>Genetic mapping reveals that sinefungin resistance in Toxoplasma gondii is controlled by a putative amino acid transporter locus that can be used as a negative selectable marker.</title>
        <authorList>
            <person name="Behnke M.S."/>
            <person name="Khan A."/>
            <person name="Sibley L.D."/>
        </authorList>
    </citation>
    <scope>NUCLEOTIDE SEQUENCE [LARGE SCALE GENOMIC DNA]</scope>
    <source>
        <strain evidence="2 3">VAND</strain>
    </source>
</reference>
<evidence type="ECO:0000256" key="1">
    <source>
        <dbReference type="SAM" id="MobiDB-lite"/>
    </source>
</evidence>
<dbReference type="VEuPathDB" id="ToxoDB:TGVAND_227270"/>
<dbReference type="Proteomes" id="UP000028840">
    <property type="component" value="Unassembled WGS sequence"/>
</dbReference>
<sequence length="551" mass="58027">MLGDILSSYAEEDESTSTSSKSGPKNASANAALSGWSYHAEVSVPRKNVPVNLLRLQMCCPAIIGAGADRGSALSAHGLFATATSSVSSRAAFPVPKNGKHELSRGSPASVSTATGNGKGKTVSSAPGAGSNLLASPDVIIGPDNVPLLQYGRGVFANAEEEDVEEFRLEKLRQHRLRKEARENQQKLSPDADGLPPQSTRSQALLRRLPKPQSATAASPHADGWSLPTLRRGRSEASICLTEGNKTDGNPTGEGKIGGGKPPEEALGSFAGADLRAKCVKSEEPVVDESAEASDSEGASGVGSAQPQKRRRTAPEAPESSKGEDEGDDADSGSGPLFSLFSAYDEENEEAEAPAAAPVKREATAATSAFAATSEAPATPSLSPLEKKLQVHAVADLAQAAAPLYGPEDPGDAASAADVWGGGETGADGADGDPAQPHMMQGMSLREYREMQQASVGVLSGDTLIDPNWQMNAQLYGSTAQKKREKLVITTNVWSAKDKGVVQTQEPRGMQKRKHQINWLAAEAAEKELEMWEMLSKNRQNKYQTAMKYGW</sequence>
<proteinExistence type="predicted"/>
<feature type="compositionally biased region" description="Low complexity" evidence="1">
    <location>
        <begin position="296"/>
        <end position="305"/>
    </location>
</feature>
<dbReference type="AlphaFoldDB" id="A0A086QK44"/>